<protein>
    <submittedName>
        <fullName evidence="2">Nucleolar protein 56</fullName>
    </submittedName>
</protein>
<reference evidence="2" key="2">
    <citation type="submission" date="2023-01" db="EMBL/GenBank/DDBJ databases">
        <authorList>
            <person name="Petersen C."/>
        </authorList>
    </citation>
    <scope>NUCLEOTIDE SEQUENCE</scope>
    <source>
        <strain evidence="2">IBT 17514</strain>
    </source>
</reference>
<dbReference type="GO" id="GO:0030515">
    <property type="term" value="F:snoRNA binding"/>
    <property type="evidence" value="ECO:0007669"/>
    <property type="project" value="InterPro"/>
</dbReference>
<proteinExistence type="predicted"/>
<dbReference type="AlphaFoldDB" id="A0AAD6MQJ8"/>
<name>A0AAD6MQJ8_9EURO</name>
<organism evidence="2 3">
    <name type="scientific">Penicillium malachiteum</name>
    <dbReference type="NCBI Taxonomy" id="1324776"/>
    <lineage>
        <taxon>Eukaryota</taxon>
        <taxon>Fungi</taxon>
        <taxon>Dikarya</taxon>
        <taxon>Ascomycota</taxon>
        <taxon>Pezizomycotina</taxon>
        <taxon>Eurotiomycetes</taxon>
        <taxon>Eurotiomycetidae</taxon>
        <taxon>Eurotiales</taxon>
        <taxon>Aspergillaceae</taxon>
        <taxon>Penicillium</taxon>
    </lineage>
</organism>
<evidence type="ECO:0000259" key="1">
    <source>
        <dbReference type="Pfam" id="PF08156"/>
    </source>
</evidence>
<dbReference type="Proteomes" id="UP001215712">
    <property type="component" value="Unassembled WGS sequence"/>
</dbReference>
<dbReference type="Pfam" id="PF08156">
    <property type="entry name" value="NOP5NT"/>
    <property type="match status" value="1"/>
</dbReference>
<accession>A0AAD6MQJ8</accession>
<reference evidence="2" key="1">
    <citation type="journal article" date="2023" name="IMA Fungus">
        <title>Comparative genomic study of the Penicillium genus elucidates a diverse pangenome and 15 lateral gene transfer events.</title>
        <authorList>
            <person name="Petersen C."/>
            <person name="Sorensen T."/>
            <person name="Nielsen M.R."/>
            <person name="Sondergaard T.E."/>
            <person name="Sorensen J.L."/>
            <person name="Fitzpatrick D.A."/>
            <person name="Frisvad J.C."/>
            <person name="Nielsen K.L."/>
        </authorList>
    </citation>
    <scope>NUCLEOTIDE SEQUENCE</scope>
    <source>
        <strain evidence="2">IBT 17514</strain>
    </source>
</reference>
<sequence>MADYLLFESPIGYSLFKVAIKGDVVGNSLKEVQEGVNDLSKFGKMIDLASFLPFENNKQALGEINDISEGVASETLVSFLELNLPKPSKKKKVVLGL</sequence>
<dbReference type="InterPro" id="IPR045056">
    <property type="entry name" value="Nop56/Nop58"/>
</dbReference>
<gene>
    <name evidence="2" type="ORF">N7493_011911</name>
</gene>
<keyword evidence="3" id="KW-1185">Reference proteome</keyword>
<evidence type="ECO:0000313" key="2">
    <source>
        <dbReference type="EMBL" id="KAJ5703522.1"/>
    </source>
</evidence>
<dbReference type="GO" id="GO:0031428">
    <property type="term" value="C:box C/D methylation guide snoRNP complex"/>
    <property type="evidence" value="ECO:0007669"/>
    <property type="project" value="InterPro"/>
</dbReference>
<dbReference type="GO" id="GO:0032040">
    <property type="term" value="C:small-subunit processome"/>
    <property type="evidence" value="ECO:0007669"/>
    <property type="project" value="InterPro"/>
</dbReference>
<feature type="domain" description="Nucleolar protein 58/56 N-terminal" evidence="1">
    <location>
        <begin position="4"/>
        <end position="70"/>
    </location>
</feature>
<dbReference type="PANTHER" id="PTHR10894">
    <property type="entry name" value="NUCLEOLAR PROTEIN 5 NUCLEOLAR PROTEIN NOP5 NOP58"/>
    <property type="match status" value="1"/>
</dbReference>
<evidence type="ECO:0000313" key="3">
    <source>
        <dbReference type="Proteomes" id="UP001215712"/>
    </source>
</evidence>
<dbReference type="PANTHER" id="PTHR10894:SF0">
    <property type="entry name" value="NUCLEOLAR PROTEIN 56"/>
    <property type="match status" value="1"/>
</dbReference>
<comment type="caution">
    <text evidence="2">The sequence shown here is derived from an EMBL/GenBank/DDBJ whole genome shotgun (WGS) entry which is preliminary data.</text>
</comment>
<dbReference type="EMBL" id="JAQJAN010000023">
    <property type="protein sequence ID" value="KAJ5703522.1"/>
    <property type="molecule type" value="Genomic_DNA"/>
</dbReference>
<dbReference type="InterPro" id="IPR012974">
    <property type="entry name" value="NOP58/56_N"/>
</dbReference>
<feature type="non-terminal residue" evidence="2">
    <location>
        <position position="97"/>
    </location>
</feature>